<dbReference type="EMBL" id="JBBNAF010000010">
    <property type="protein sequence ID" value="KAK9108558.1"/>
    <property type="molecule type" value="Genomic_DNA"/>
</dbReference>
<dbReference type="InterPro" id="IPR052957">
    <property type="entry name" value="Auxin_embryo_med"/>
</dbReference>
<evidence type="ECO:0000313" key="1">
    <source>
        <dbReference type="EMBL" id="KAK9108558.1"/>
    </source>
</evidence>
<sequence>MESKTTMSPRDHVEEIRRVKFSIGGVPNPVREDLHHAVKNLAGELYAKDVHFLMEIIQNAEDNEYDEGVKPALEFIVTAKDITDTGAEATLLIFNSEKGFSPKNVESICSVGRSTKKGQRKKGYIGEKDEKEHEDMLHIQRIGFKSVFLITAQPYIFSNGYQIKFSEEPCPECDIGYIVPEWVDESPTLADIREIYGSALALPTTTIILPLKSDKVEAVKQQLSNIHPEVLLFLSKIQHLSVREHGEDSKQETVSAVSISSETDLVVRKNIAAESFMLRLSAAEKSKSSETECNYYMWRQKFPVKHENRVDRRMEVDELLITLAFPMERRLNRGTTSPGIYAFLPTEMVTNFPFIMQADFLLASSRETILLDSKWNQGILDVVPSAFASAFDSLVKGSEGVPASTLATFFNFLPTESSPYAKLNGVRDSIRNKIVQENIIPSESFSDQMFFHKPCEVGRILPAFWGILTRARKQGMTLHSLSSNGKSALNSAFDRDEYDAILEFLGVTYMDTGCYIKCIQSSNMASGFPECDYLKLLCFVADCWRTSFQRTNMKNVPLLRLVIQDGNVSLLSVAEATQHSGKKICLSYDSTHIPWLIDWNKEFRHVANHFFMPKATQEALRSSATTNTNRERNTVSNWLNEHAGVRTVNVNDYAEELLGSLNNDRRLVLAFAHFVRRSLSERCISRDEGKNLCKKMPLLVTNNSGCVTTRRSGVLLPAKVSKWVKLVGSNPWEQKGYVELQEDYLLGGFFAGVYSSANDIFPFLVEHVGASDIPYLCPPDDASFPAVYSPLTKENAFLLLDWVQNLRSTRLLADGKFLECIKEGAWLRTQIGGSTRYKPPSHSFLFTPDWGNLLQSGSQMVDIPLIDQGFYGNKISDYKEELKAIGVMSEFGEACKYIGDRLMHLASTTNLTRANVFSILNFIRFLRSKYLSPQDFINSVKGRKWMVTSLGERPPVECILYDDNWNAAAQISSLPFIDQQYYGVEILNFREELQLLGVEVSFSPSDKRVADNLRLPSNLSSLTDEAILLILQCIRSSSSSDRLVSILARRRWLKTSSGLNSPGECFLPDSEWGCILKVFNCFPLISQDFCGKAVFEYKSELKKLGVKVDLEEAAKAFARAFKDRASLSSITKENVFTLLTCFRELKQKRIQIPLDLPQSIRECKWLQTRLGLKTPKDSILFDSDWEHLLPISWLPFIDDTEKGYGGRIREYKDELKALGVTVEFRKGARFITSGIIIPSNPAGVPPESLLALLKCIRHLLEKPSDGDLTKEFHDRINKKWLSTSLGYRAPAQCLLFGLNSSDLQRGDGPFISEVFYGSQLTSYEKELNAIGLTIDVSKGCQLIASELHSHSNFNTIARIYNYLMKFGWKPKKEDDNWIWIPNGSDDGEWVSRHECVLHDKDGLFGQQLNVLDKHYGKQLFSFFSSTLEVKNHPSVDDYWELWSGWECSRDELTSAECLAFWVFMSKHWSSKTQKFLSDGLTKLPVSADADTVLLIDKDNVFIPDDLLLKHLFEGSSADPLFVWYPKRSSSSLPWTNLHGIYSSIGVRSISESVHKKERLLSDGLLKEINPTELPIWKELIRLVLAFLANPSLDIDANRRQHTAKALVDLNVFETKDPILVSYSLELSSGKTIERNASRKIRWDRETSMLFTQCMDRSSKHKDNIEFATYFSQVVAEGLLWDKEERIEDLSELIKLGWLLEFEEEAIGFLLKSKNLQLFTEDEEFLQSAFSQKSL</sequence>
<accession>A0AAP0I4P3</accession>
<protein>
    <submittedName>
        <fullName evidence="1">Uncharacterized protein</fullName>
    </submittedName>
</protein>
<dbReference type="Proteomes" id="UP001420932">
    <property type="component" value="Unassembled WGS sequence"/>
</dbReference>
<organism evidence="1 2">
    <name type="scientific">Stephania yunnanensis</name>
    <dbReference type="NCBI Taxonomy" id="152371"/>
    <lineage>
        <taxon>Eukaryota</taxon>
        <taxon>Viridiplantae</taxon>
        <taxon>Streptophyta</taxon>
        <taxon>Embryophyta</taxon>
        <taxon>Tracheophyta</taxon>
        <taxon>Spermatophyta</taxon>
        <taxon>Magnoliopsida</taxon>
        <taxon>Ranunculales</taxon>
        <taxon>Menispermaceae</taxon>
        <taxon>Menispermoideae</taxon>
        <taxon>Cissampelideae</taxon>
        <taxon>Stephania</taxon>
    </lineage>
</organism>
<comment type="caution">
    <text evidence="1">The sequence shown here is derived from an EMBL/GenBank/DDBJ whole genome shotgun (WGS) entry which is preliminary data.</text>
</comment>
<dbReference type="SUPFAM" id="SSF55874">
    <property type="entry name" value="ATPase domain of HSP90 chaperone/DNA topoisomerase II/histidine kinase"/>
    <property type="match status" value="1"/>
</dbReference>
<evidence type="ECO:0000313" key="2">
    <source>
        <dbReference type="Proteomes" id="UP001420932"/>
    </source>
</evidence>
<name>A0AAP0I4P3_9MAGN</name>
<gene>
    <name evidence="1" type="ORF">Syun_024569</name>
</gene>
<keyword evidence="2" id="KW-1185">Reference proteome</keyword>
<proteinExistence type="predicted"/>
<dbReference type="Gene3D" id="3.30.565.10">
    <property type="entry name" value="Histidine kinase-like ATPase, C-terminal domain"/>
    <property type="match status" value="1"/>
</dbReference>
<reference evidence="1 2" key="1">
    <citation type="submission" date="2024-01" db="EMBL/GenBank/DDBJ databases">
        <title>Genome assemblies of Stephania.</title>
        <authorList>
            <person name="Yang L."/>
        </authorList>
    </citation>
    <scope>NUCLEOTIDE SEQUENCE [LARGE SCALE GENOMIC DNA]</scope>
    <source>
        <strain evidence="1">YNDBR</strain>
        <tissue evidence="1">Leaf</tissue>
    </source>
</reference>
<dbReference type="PANTHER" id="PTHR32387:SF3">
    <property type="entry name" value="ATP_DNA BINDING PROTEIN"/>
    <property type="match status" value="1"/>
</dbReference>
<dbReference type="InterPro" id="IPR036890">
    <property type="entry name" value="HATPase_C_sf"/>
</dbReference>
<dbReference type="PANTHER" id="PTHR32387">
    <property type="entry name" value="WU:FJ29H11"/>
    <property type="match status" value="1"/>
</dbReference>